<evidence type="ECO:0000313" key="2">
    <source>
        <dbReference type="EMBL" id="QEC74861.1"/>
    </source>
</evidence>
<accession>A0A5B8VUP5</accession>
<dbReference type="GO" id="GO:0047470">
    <property type="term" value="F:(1,4)-alpha-D-glucan 1-alpha-D-glucosylmutase activity"/>
    <property type="evidence" value="ECO:0007669"/>
    <property type="project" value="TreeGrafter"/>
</dbReference>
<dbReference type="GO" id="GO:0005992">
    <property type="term" value="P:trehalose biosynthetic process"/>
    <property type="evidence" value="ECO:0007669"/>
    <property type="project" value="TreeGrafter"/>
</dbReference>
<sequence>MHNPAATYRIQFNKDFTFKHLNAIIPYLQQLGIGTLYASPIFEATPGSAHGYDVVNPLRINPEIGTLKQLEGISKKLKKLNISWLQDIVPNHMAYHANNQWLMDVLEKGRRSAYADFFDISWSAPVYDGRIMVPFLGVPFEEALLQGQIKMVFAGNGFAFACGDQQYPLNLRSYITILEQVGQPTQIISELVEEAKEIQQADDDVSFALRFAELKEQLASLHKQPAIKKIFRAVVSHINGEKNLLGQLSNQQYYRLCFWQETEKQINFRRFFTVNGLICLNMQLPRVFDKCHELVRDLLDKNIIQGLRLDHIDGLYDPAGYLQRLRTFAGKETYIVVEKILEDGEALPADWPIEGTTGYDFLAAVNNLFTQAESKKQFAAFYRDIARDKLPVNKAILKKKSLILYEHMAGELQNLYQLFCDLELADASSIKENNIKLIIAEFLIRCPVYRYYGNTFPLAADDQQGIKEIFKNIGEAKPEIEAAARLLESVLLKNGNADYNSRVLQFYHRCMQFTGPIMAKGVEDTLMYTYDRFIGHNEVGDTPETFGLPVDEFHAIMVARQQQWPLAMNATATHDTKRGEGVRARLNALTDMAAEWIAIVKHWQTINNRHKTNNAPDDNDEYLLYQTIAGSYPMPGESDDFANRIEEYLVKGLREAKLHTQWAEPNQVYEESTKKFVNAILKPGSDFMKSFLPFLKKVADYGIINSLAQTVLKFTCPGVPDVYQGCEFWDLSMVDPDNRRPVDYNLRAKALDAIAGNKITIKALWKNRYSGHIKLWLTSVLFNQRRDNPQVFKNGDYISLTVKGKYEENVIAFARSSAYGWYIVALPLHLAQINTDSTKPDELDWQNTRIILPANAPSHWQAITDGKTFIAANEIEVRAIFKQLPLAVLKSVKG</sequence>
<gene>
    <name evidence="2" type="primary">treY</name>
    <name evidence="2" type="ORF">FSB76_02470</name>
</gene>
<keyword evidence="3" id="KW-1185">Reference proteome</keyword>
<dbReference type="KEGG" id="mgk:FSB76_02470"/>
<evidence type="ECO:0000313" key="3">
    <source>
        <dbReference type="Proteomes" id="UP000321362"/>
    </source>
</evidence>
<protein>
    <submittedName>
        <fullName evidence="2">Malto-oligosyltrehalose synthase</fullName>
    </submittedName>
</protein>
<name>A0A5B8VUP5_9SPHI</name>
<dbReference type="PANTHER" id="PTHR10357:SF216">
    <property type="entry name" value="MALTOOLIGOSYL TREHALOSE SYNTHASE-RELATED"/>
    <property type="match status" value="1"/>
</dbReference>
<dbReference type="PANTHER" id="PTHR10357">
    <property type="entry name" value="ALPHA-AMYLASE FAMILY MEMBER"/>
    <property type="match status" value="1"/>
</dbReference>
<dbReference type="EMBL" id="CP042437">
    <property type="protein sequence ID" value="QEC74861.1"/>
    <property type="molecule type" value="Genomic_DNA"/>
</dbReference>
<dbReference type="SUPFAM" id="SSF51445">
    <property type="entry name" value="(Trans)glycosidases"/>
    <property type="match status" value="1"/>
</dbReference>
<dbReference type="InterPro" id="IPR006047">
    <property type="entry name" value="GH13_cat_dom"/>
</dbReference>
<dbReference type="CDD" id="cd11336">
    <property type="entry name" value="AmyAc_MTSase"/>
    <property type="match status" value="1"/>
</dbReference>
<dbReference type="Proteomes" id="UP000321362">
    <property type="component" value="Chromosome"/>
</dbReference>
<dbReference type="InterPro" id="IPR012767">
    <property type="entry name" value="Trehalose_TreY"/>
</dbReference>
<dbReference type="InterPro" id="IPR017853">
    <property type="entry name" value="GH"/>
</dbReference>
<dbReference type="Pfam" id="PF00128">
    <property type="entry name" value="Alpha-amylase"/>
    <property type="match status" value="1"/>
</dbReference>
<proteinExistence type="predicted"/>
<evidence type="ECO:0000259" key="1">
    <source>
        <dbReference type="SMART" id="SM00642"/>
    </source>
</evidence>
<organism evidence="2 3">
    <name type="scientific">Mucilaginibacter ginsenosidivorax</name>
    <dbReference type="NCBI Taxonomy" id="862126"/>
    <lineage>
        <taxon>Bacteria</taxon>
        <taxon>Pseudomonadati</taxon>
        <taxon>Bacteroidota</taxon>
        <taxon>Sphingobacteriia</taxon>
        <taxon>Sphingobacteriales</taxon>
        <taxon>Sphingobacteriaceae</taxon>
        <taxon>Mucilaginibacter</taxon>
    </lineage>
</organism>
<dbReference type="NCBIfam" id="TIGR02401">
    <property type="entry name" value="trehalose_TreY"/>
    <property type="match status" value="1"/>
</dbReference>
<feature type="domain" description="Glycosyl hydrolase family 13 catalytic" evidence="1">
    <location>
        <begin position="12"/>
        <end position="477"/>
    </location>
</feature>
<reference evidence="2 3" key="1">
    <citation type="journal article" date="2013" name="J. Microbiol.">
        <title>Mucilaginibacter ginsenosidivorax sp. nov., with ginsenoside converting activity isolated from sediment.</title>
        <authorList>
            <person name="Kim J.K."/>
            <person name="Choi T.E."/>
            <person name="Liu Q.M."/>
            <person name="Park H.Y."/>
            <person name="Yi T.H."/>
            <person name="Yoon M.H."/>
            <person name="Kim S.C."/>
            <person name="Im W.T."/>
        </authorList>
    </citation>
    <scope>NUCLEOTIDE SEQUENCE [LARGE SCALE GENOMIC DNA]</scope>
    <source>
        <strain evidence="2 3">KHI28</strain>
    </source>
</reference>
<dbReference type="GO" id="GO:0030980">
    <property type="term" value="P:alpha-glucan catabolic process"/>
    <property type="evidence" value="ECO:0007669"/>
    <property type="project" value="TreeGrafter"/>
</dbReference>
<dbReference type="Gene3D" id="3.20.20.80">
    <property type="entry name" value="Glycosidases"/>
    <property type="match status" value="4"/>
</dbReference>
<dbReference type="OrthoDB" id="9811841at2"/>
<dbReference type="AlphaFoldDB" id="A0A5B8VUP5"/>
<dbReference type="SMART" id="SM00642">
    <property type="entry name" value="Aamy"/>
    <property type="match status" value="1"/>
</dbReference>
<dbReference type="RefSeq" id="WP_147052020.1">
    <property type="nucleotide sequence ID" value="NZ_CP042437.1"/>
</dbReference>